<dbReference type="AlphaFoldDB" id="A0A2P7BUK1"/>
<dbReference type="InterPro" id="IPR023485">
    <property type="entry name" value="Ptyr_pPase"/>
</dbReference>
<dbReference type="Gene3D" id="3.40.630.30">
    <property type="match status" value="1"/>
</dbReference>
<dbReference type="Gene3D" id="3.40.50.2300">
    <property type="match status" value="1"/>
</dbReference>
<dbReference type="GO" id="GO:0016747">
    <property type="term" value="F:acyltransferase activity, transferring groups other than amino-acyl groups"/>
    <property type="evidence" value="ECO:0007669"/>
    <property type="project" value="InterPro"/>
</dbReference>
<dbReference type="PANTHER" id="PTHR43428">
    <property type="entry name" value="ARSENATE REDUCTASE"/>
    <property type="match status" value="1"/>
</dbReference>
<dbReference type="EMBL" id="PGGO01000002">
    <property type="protein sequence ID" value="PSH70153.1"/>
    <property type="molecule type" value="Genomic_DNA"/>
</dbReference>
<dbReference type="PANTHER" id="PTHR43428:SF1">
    <property type="entry name" value="ARSENATE REDUCTASE"/>
    <property type="match status" value="1"/>
</dbReference>
<dbReference type="CDD" id="cd16345">
    <property type="entry name" value="LMWP_ArsC"/>
    <property type="match status" value="1"/>
</dbReference>
<evidence type="ECO:0000259" key="2">
    <source>
        <dbReference type="PROSITE" id="PS51186"/>
    </source>
</evidence>
<organism evidence="3 4">
    <name type="scientific">Phyllobacterium brassicacearum</name>
    <dbReference type="NCBI Taxonomy" id="314235"/>
    <lineage>
        <taxon>Bacteria</taxon>
        <taxon>Pseudomonadati</taxon>
        <taxon>Pseudomonadota</taxon>
        <taxon>Alphaproteobacteria</taxon>
        <taxon>Hyphomicrobiales</taxon>
        <taxon>Phyllobacteriaceae</taxon>
        <taxon>Phyllobacterium</taxon>
    </lineage>
</organism>
<sequence length="310" mass="33904">MHDRIYNVLFLCTGNSARSILAESILNTEGKGRFRAYSAGSQPKGEVNPFALKVLDALGYPTEGFRSKSWDEFAEPGAPEMDFIFTVCDSAAGEACPIWPGHPLTAHWGIEDPAVVEGKDIEKERAFSLAARYMKNRIMAFLNLRHDSIDRLWLTTKLQAIGRREGLEAEEISPIDDEFDATLRSASLPTEDLGQSNGKFFRFSDREGNRVGYGGIEFYGKDALLRSIAVPPETQKHGHGSAITRLLLRYADIQGAETGYVLTTDAAPFFGKLGFNPIERTAVPAAILATPQASTLCPATASVLTRSVSI</sequence>
<dbReference type="NCBIfam" id="NF040501">
    <property type="entry name" value="resist_ArsN2"/>
    <property type="match status" value="1"/>
</dbReference>
<keyword evidence="4" id="KW-1185">Reference proteome</keyword>
<evidence type="ECO:0000256" key="1">
    <source>
        <dbReference type="ARBA" id="ARBA00022849"/>
    </source>
</evidence>
<dbReference type="Proteomes" id="UP000241444">
    <property type="component" value="Unassembled WGS sequence"/>
</dbReference>
<proteinExistence type="predicted"/>
<name>A0A2P7BUK1_9HYPH</name>
<reference evidence="4" key="1">
    <citation type="submission" date="2017-11" db="EMBL/GenBank/DDBJ databases">
        <authorList>
            <person name="Kuznetsova I."/>
            <person name="Sazanova A."/>
            <person name="Chirak E."/>
            <person name="Safronova V."/>
            <person name="Willems A."/>
        </authorList>
    </citation>
    <scope>NUCLEOTIDE SEQUENCE [LARGE SCALE GENOMIC DNA]</scope>
    <source>
        <strain evidence="4">STM 196</strain>
    </source>
</reference>
<dbReference type="PROSITE" id="PS51186">
    <property type="entry name" value="GNAT"/>
    <property type="match status" value="1"/>
</dbReference>
<dbReference type="InterPro" id="IPR000182">
    <property type="entry name" value="GNAT_dom"/>
</dbReference>
<accession>A0A2P7BUK1</accession>
<dbReference type="InterPro" id="IPR036196">
    <property type="entry name" value="Ptyr_pPase_sf"/>
</dbReference>
<dbReference type="GO" id="GO:0046685">
    <property type="term" value="P:response to arsenic-containing substance"/>
    <property type="evidence" value="ECO:0007669"/>
    <property type="project" value="UniProtKB-KW"/>
</dbReference>
<dbReference type="OrthoDB" id="9793058at2"/>
<dbReference type="CDD" id="cd04301">
    <property type="entry name" value="NAT_SF"/>
    <property type="match status" value="1"/>
</dbReference>
<dbReference type="SUPFAM" id="SSF52788">
    <property type="entry name" value="Phosphotyrosine protein phosphatases I"/>
    <property type="match status" value="1"/>
</dbReference>
<dbReference type="SMART" id="SM00226">
    <property type="entry name" value="LMWPc"/>
    <property type="match status" value="1"/>
</dbReference>
<dbReference type="InterPro" id="IPR016181">
    <property type="entry name" value="Acyl_CoA_acyltransferase"/>
</dbReference>
<dbReference type="Pfam" id="PF13508">
    <property type="entry name" value="Acetyltransf_7"/>
    <property type="match status" value="1"/>
</dbReference>
<keyword evidence="1" id="KW-0059">Arsenical resistance</keyword>
<dbReference type="SUPFAM" id="SSF55729">
    <property type="entry name" value="Acyl-CoA N-acyltransferases (Nat)"/>
    <property type="match status" value="1"/>
</dbReference>
<dbReference type="Pfam" id="PF01451">
    <property type="entry name" value="LMWPc"/>
    <property type="match status" value="1"/>
</dbReference>
<feature type="domain" description="N-acetyltransferase" evidence="2">
    <location>
        <begin position="161"/>
        <end position="297"/>
    </location>
</feature>
<evidence type="ECO:0000313" key="3">
    <source>
        <dbReference type="EMBL" id="PSH70153.1"/>
    </source>
</evidence>
<comment type="caution">
    <text evidence="3">The sequence shown here is derived from an EMBL/GenBank/DDBJ whole genome shotgun (WGS) entry which is preliminary data.</text>
</comment>
<protein>
    <recommendedName>
        <fullName evidence="2">N-acetyltransferase domain-containing protein</fullName>
    </recommendedName>
</protein>
<evidence type="ECO:0000313" key="4">
    <source>
        <dbReference type="Proteomes" id="UP000241444"/>
    </source>
</evidence>
<gene>
    <name evidence="3" type="ORF">CU102_03385</name>
</gene>